<evidence type="ECO:0000313" key="3">
    <source>
        <dbReference type="Proteomes" id="UP000314294"/>
    </source>
</evidence>
<evidence type="ECO:0000313" key="2">
    <source>
        <dbReference type="EMBL" id="TNN36260.1"/>
    </source>
</evidence>
<dbReference type="Proteomes" id="UP000314294">
    <property type="component" value="Unassembled WGS sequence"/>
</dbReference>
<sequence>MTLEPRSPMESSLEAPLPNETGLRRTVVAVTLIFVTSCVSYLPVTSHLLCVIGLVHRSFCRRKLGRDPRCIGARKRRKRRERRGDRICFFLTICGHKGAIFSSVL</sequence>
<keyword evidence="1" id="KW-1133">Transmembrane helix</keyword>
<protein>
    <submittedName>
        <fullName evidence="2">Uncharacterized protein</fullName>
    </submittedName>
</protein>
<keyword evidence="1" id="KW-0472">Membrane</keyword>
<organism evidence="2 3">
    <name type="scientific">Liparis tanakae</name>
    <name type="common">Tanaka's snailfish</name>
    <dbReference type="NCBI Taxonomy" id="230148"/>
    <lineage>
        <taxon>Eukaryota</taxon>
        <taxon>Metazoa</taxon>
        <taxon>Chordata</taxon>
        <taxon>Craniata</taxon>
        <taxon>Vertebrata</taxon>
        <taxon>Euteleostomi</taxon>
        <taxon>Actinopterygii</taxon>
        <taxon>Neopterygii</taxon>
        <taxon>Teleostei</taxon>
        <taxon>Neoteleostei</taxon>
        <taxon>Acanthomorphata</taxon>
        <taxon>Eupercaria</taxon>
        <taxon>Perciformes</taxon>
        <taxon>Cottioidei</taxon>
        <taxon>Cottales</taxon>
        <taxon>Liparidae</taxon>
        <taxon>Liparis</taxon>
    </lineage>
</organism>
<comment type="caution">
    <text evidence="2">The sequence shown here is derived from an EMBL/GenBank/DDBJ whole genome shotgun (WGS) entry which is preliminary data.</text>
</comment>
<gene>
    <name evidence="2" type="ORF">EYF80_053577</name>
</gene>
<dbReference type="EMBL" id="SRLO01001640">
    <property type="protein sequence ID" value="TNN36260.1"/>
    <property type="molecule type" value="Genomic_DNA"/>
</dbReference>
<keyword evidence="1" id="KW-0812">Transmembrane</keyword>
<evidence type="ECO:0000256" key="1">
    <source>
        <dbReference type="SAM" id="Phobius"/>
    </source>
</evidence>
<accession>A0A4Z2F5Y6</accession>
<dbReference type="AlphaFoldDB" id="A0A4Z2F5Y6"/>
<feature type="transmembrane region" description="Helical" evidence="1">
    <location>
        <begin position="27"/>
        <end position="55"/>
    </location>
</feature>
<keyword evidence="3" id="KW-1185">Reference proteome</keyword>
<reference evidence="2 3" key="1">
    <citation type="submission" date="2019-03" db="EMBL/GenBank/DDBJ databases">
        <title>First draft genome of Liparis tanakae, snailfish: a comprehensive survey of snailfish specific genes.</title>
        <authorList>
            <person name="Kim W."/>
            <person name="Song I."/>
            <person name="Jeong J.-H."/>
            <person name="Kim D."/>
            <person name="Kim S."/>
            <person name="Ryu S."/>
            <person name="Song J.Y."/>
            <person name="Lee S.K."/>
        </authorList>
    </citation>
    <scope>NUCLEOTIDE SEQUENCE [LARGE SCALE GENOMIC DNA]</scope>
    <source>
        <tissue evidence="2">Muscle</tissue>
    </source>
</reference>
<name>A0A4Z2F5Y6_9TELE</name>
<feature type="transmembrane region" description="Helical" evidence="1">
    <location>
        <begin position="84"/>
        <end position="104"/>
    </location>
</feature>
<proteinExistence type="predicted"/>